<evidence type="ECO:0000313" key="4">
    <source>
        <dbReference type="EMBL" id="ADL55992.1"/>
    </source>
</evidence>
<evidence type="ECO:0000259" key="3">
    <source>
        <dbReference type="PROSITE" id="PS50110"/>
    </source>
</evidence>
<dbReference type="InterPro" id="IPR011006">
    <property type="entry name" value="CheY-like_superfamily"/>
</dbReference>
<gene>
    <name evidence="4" type="ordered locus">Galf_1986</name>
</gene>
<dbReference type="STRING" id="395494.Galf_1986"/>
<dbReference type="Gene3D" id="3.40.50.2300">
    <property type="match status" value="1"/>
</dbReference>
<evidence type="ECO:0000313" key="5">
    <source>
        <dbReference type="Proteomes" id="UP000001235"/>
    </source>
</evidence>
<dbReference type="Proteomes" id="UP000001235">
    <property type="component" value="Chromosome"/>
</dbReference>
<accession>D9SHJ5</accession>
<dbReference type="SUPFAM" id="SSF52172">
    <property type="entry name" value="CheY-like"/>
    <property type="match status" value="1"/>
</dbReference>
<dbReference type="EMBL" id="CP002159">
    <property type="protein sequence ID" value="ADL55992.1"/>
    <property type="molecule type" value="Genomic_DNA"/>
</dbReference>
<proteinExistence type="predicted"/>
<dbReference type="eggNOG" id="COG0745">
    <property type="taxonomic scope" value="Bacteria"/>
</dbReference>
<dbReference type="HOGENOM" id="CLU_059002_0_0_4"/>
<protein>
    <submittedName>
        <fullName evidence="4">Response regulator receiver protein</fullName>
    </submittedName>
</protein>
<dbReference type="AlphaFoldDB" id="D9SHJ5"/>
<feature type="modified residue" description="4-aspartylphosphate" evidence="2">
    <location>
        <position position="60"/>
    </location>
</feature>
<dbReference type="SMART" id="SM00448">
    <property type="entry name" value="REC"/>
    <property type="match status" value="1"/>
</dbReference>
<evidence type="ECO:0000256" key="2">
    <source>
        <dbReference type="PROSITE-ProRule" id="PRU00169"/>
    </source>
</evidence>
<name>D9SHJ5_GALCS</name>
<dbReference type="GO" id="GO:0000160">
    <property type="term" value="P:phosphorelay signal transduction system"/>
    <property type="evidence" value="ECO:0007669"/>
    <property type="project" value="InterPro"/>
</dbReference>
<keyword evidence="5" id="KW-1185">Reference proteome</keyword>
<dbReference type="PANTHER" id="PTHR44591:SF3">
    <property type="entry name" value="RESPONSE REGULATORY DOMAIN-CONTAINING PROTEIN"/>
    <property type="match status" value="1"/>
</dbReference>
<dbReference type="CDD" id="cd17574">
    <property type="entry name" value="REC_OmpR"/>
    <property type="match status" value="1"/>
</dbReference>
<feature type="domain" description="Response regulatory" evidence="3">
    <location>
        <begin position="12"/>
        <end position="124"/>
    </location>
</feature>
<dbReference type="PANTHER" id="PTHR44591">
    <property type="entry name" value="STRESS RESPONSE REGULATOR PROTEIN 1"/>
    <property type="match status" value="1"/>
</dbReference>
<reference evidence="4 5" key="1">
    <citation type="submission" date="2010-08" db="EMBL/GenBank/DDBJ databases">
        <title>Complete sequence of Gallionella capsiferriformans ES-2.</title>
        <authorList>
            <consortium name="US DOE Joint Genome Institute"/>
            <person name="Lucas S."/>
            <person name="Copeland A."/>
            <person name="Lapidus A."/>
            <person name="Cheng J.-F."/>
            <person name="Bruce D."/>
            <person name="Goodwin L."/>
            <person name="Pitluck S."/>
            <person name="Chertkov O."/>
            <person name="Davenport K.W."/>
            <person name="Detter J.C."/>
            <person name="Han C."/>
            <person name="Tapia R."/>
            <person name="Land M."/>
            <person name="Hauser L."/>
            <person name="Chang Y.-J."/>
            <person name="Jeffries C."/>
            <person name="Kyrpides N."/>
            <person name="Ivanova N."/>
            <person name="Mikhailova N."/>
            <person name="Shelobolina E.S."/>
            <person name="Picardal F."/>
            <person name="Roden E."/>
            <person name="Emerson D."/>
            <person name="Woyke T."/>
        </authorList>
    </citation>
    <scope>NUCLEOTIDE SEQUENCE [LARGE SCALE GENOMIC DNA]</scope>
    <source>
        <strain evidence="4 5">ES-2</strain>
    </source>
</reference>
<keyword evidence="1 2" id="KW-0597">Phosphoprotein</keyword>
<organism evidence="4 5">
    <name type="scientific">Gallionella capsiferriformans (strain ES-2)</name>
    <name type="common">Gallionella ferruginea capsiferriformans (strain ES-2)</name>
    <dbReference type="NCBI Taxonomy" id="395494"/>
    <lineage>
        <taxon>Bacteria</taxon>
        <taxon>Pseudomonadati</taxon>
        <taxon>Pseudomonadota</taxon>
        <taxon>Betaproteobacteria</taxon>
        <taxon>Nitrosomonadales</taxon>
        <taxon>Gallionellaceae</taxon>
        <taxon>Gallionella</taxon>
    </lineage>
</organism>
<sequence length="385" mass="43341">MRNNNWPDVTGRVLVVDDDKITRILHRTLLSNQFDVETASSGEEALKMCQERLPDLILLDVIMPDMDGYKTCMQIREFTDIPIIFATGNETLEEHMAAFDAGGDDIITKPVTKEILLRKISRAIARKHETHNLQSEKNSLQNMAMNFLSAVGESGVLQQFMQASLICGTPRDLGNQLVEAIKNFGLECSVLIRDSNEEVILTSHNNPSEIEKAILLQSTGMGRIFQFKQKIVVNYDHVSVIVNNMPMDDDEKSGRVRDNITMLAEMTDSLCDNVLMRQTSHSLAEQFQIAMSNSYSTLETLRELNQRAQVDTRILLQELVDNVEKTFTWLGTSRNQEKMISETMFVSVDKILALLESAGSQSDETLNEALNCLRNGNTEGTVDLF</sequence>
<dbReference type="KEGG" id="gca:Galf_1986"/>
<dbReference type="InterPro" id="IPR001789">
    <property type="entry name" value="Sig_transdc_resp-reg_receiver"/>
</dbReference>
<dbReference type="Pfam" id="PF00072">
    <property type="entry name" value="Response_reg"/>
    <property type="match status" value="1"/>
</dbReference>
<evidence type="ECO:0000256" key="1">
    <source>
        <dbReference type="ARBA" id="ARBA00022553"/>
    </source>
</evidence>
<dbReference type="PROSITE" id="PS50110">
    <property type="entry name" value="RESPONSE_REGULATORY"/>
    <property type="match status" value="1"/>
</dbReference>
<dbReference type="RefSeq" id="WP_013293924.1">
    <property type="nucleotide sequence ID" value="NC_014394.1"/>
</dbReference>
<dbReference type="InterPro" id="IPR050595">
    <property type="entry name" value="Bact_response_regulator"/>
</dbReference>